<dbReference type="GO" id="GO:0004709">
    <property type="term" value="F:MAP kinase kinase kinase activity"/>
    <property type="evidence" value="ECO:0007669"/>
    <property type="project" value="UniProtKB-EC"/>
</dbReference>
<dbReference type="EC" id="2.7.11.25" evidence="2"/>
<comment type="similarity">
    <text evidence="1">Belongs to the protein kinase superfamily. STE Ser/Thr protein kinase family. MAP kinase kinase kinase subfamily.</text>
</comment>
<evidence type="ECO:0000256" key="4">
    <source>
        <dbReference type="ARBA" id="ARBA00022741"/>
    </source>
</evidence>
<evidence type="ECO:0000256" key="8">
    <source>
        <dbReference type="ARBA" id="ARBA00048329"/>
    </source>
</evidence>
<dbReference type="Proteomes" id="UP001140949">
    <property type="component" value="Unassembled WGS sequence"/>
</dbReference>
<evidence type="ECO:0000256" key="1">
    <source>
        <dbReference type="ARBA" id="ARBA00006529"/>
    </source>
</evidence>
<evidence type="ECO:0000256" key="3">
    <source>
        <dbReference type="ARBA" id="ARBA00022679"/>
    </source>
</evidence>
<dbReference type="InterPro" id="IPR000719">
    <property type="entry name" value="Prot_kinase_dom"/>
</dbReference>
<dbReference type="PROSITE" id="PS50011">
    <property type="entry name" value="PROTEIN_KINASE_DOM"/>
    <property type="match status" value="1"/>
</dbReference>
<dbReference type="PANTHER" id="PTHR48016">
    <property type="entry name" value="MAP KINASE KINASE KINASE SSK2-RELATED-RELATED"/>
    <property type="match status" value="1"/>
</dbReference>
<dbReference type="InterPro" id="IPR017441">
    <property type="entry name" value="Protein_kinase_ATP_BS"/>
</dbReference>
<organism evidence="11 12">
    <name type="scientific">Iris pallida</name>
    <name type="common">Sweet iris</name>
    <dbReference type="NCBI Taxonomy" id="29817"/>
    <lineage>
        <taxon>Eukaryota</taxon>
        <taxon>Viridiplantae</taxon>
        <taxon>Streptophyta</taxon>
        <taxon>Embryophyta</taxon>
        <taxon>Tracheophyta</taxon>
        <taxon>Spermatophyta</taxon>
        <taxon>Magnoliopsida</taxon>
        <taxon>Liliopsida</taxon>
        <taxon>Asparagales</taxon>
        <taxon>Iridaceae</taxon>
        <taxon>Iridoideae</taxon>
        <taxon>Irideae</taxon>
        <taxon>Iris</taxon>
    </lineage>
</organism>
<dbReference type="PANTHER" id="PTHR48016:SF51">
    <property type="entry name" value="PROTEIN KINASE DOMAIN-CONTAINING PROTEIN"/>
    <property type="match status" value="1"/>
</dbReference>
<dbReference type="GO" id="GO:0005737">
    <property type="term" value="C:cytoplasm"/>
    <property type="evidence" value="ECO:0007669"/>
    <property type="project" value="TreeGrafter"/>
</dbReference>
<comment type="catalytic activity">
    <reaction evidence="8">
        <text>L-seryl-[protein] + ATP = O-phospho-L-seryl-[protein] + ADP + H(+)</text>
        <dbReference type="Rhea" id="RHEA:17989"/>
        <dbReference type="Rhea" id="RHEA-COMP:9863"/>
        <dbReference type="Rhea" id="RHEA-COMP:11604"/>
        <dbReference type="ChEBI" id="CHEBI:15378"/>
        <dbReference type="ChEBI" id="CHEBI:29999"/>
        <dbReference type="ChEBI" id="CHEBI:30616"/>
        <dbReference type="ChEBI" id="CHEBI:83421"/>
        <dbReference type="ChEBI" id="CHEBI:456216"/>
        <dbReference type="EC" id="2.7.11.25"/>
    </reaction>
</comment>
<evidence type="ECO:0000256" key="9">
    <source>
        <dbReference type="PROSITE-ProRule" id="PRU10141"/>
    </source>
</evidence>
<reference evidence="11" key="1">
    <citation type="journal article" date="2023" name="GigaByte">
        <title>Genome assembly of the bearded iris, Iris pallida Lam.</title>
        <authorList>
            <person name="Bruccoleri R.E."/>
            <person name="Oakeley E.J."/>
            <person name="Faust A.M.E."/>
            <person name="Altorfer M."/>
            <person name="Dessus-Babus S."/>
            <person name="Burckhardt D."/>
            <person name="Oertli M."/>
            <person name="Naumann U."/>
            <person name="Petersen F."/>
            <person name="Wong J."/>
        </authorList>
    </citation>
    <scope>NUCLEOTIDE SEQUENCE</scope>
    <source>
        <strain evidence="11">GSM-AAB239-AS_SAM_17_03QT</strain>
    </source>
</reference>
<keyword evidence="12" id="KW-1185">Reference proteome</keyword>
<evidence type="ECO:0000313" key="11">
    <source>
        <dbReference type="EMBL" id="KAJ6792640.1"/>
    </source>
</evidence>
<accession>A0AAX6DLG4</accession>
<dbReference type="SUPFAM" id="SSF56112">
    <property type="entry name" value="Protein kinase-like (PK-like)"/>
    <property type="match status" value="1"/>
</dbReference>
<evidence type="ECO:0000313" key="12">
    <source>
        <dbReference type="Proteomes" id="UP001140949"/>
    </source>
</evidence>
<dbReference type="AlphaFoldDB" id="A0AAX6DLG4"/>
<sequence length="111" mass="12576">MEEESAPSVWWRRGELIGCGAFGHVYMGMNLDSEELLAVKQVLTRANSASKEKPQAHIRELEEEVNLLKNLSHPNIIRYLGTSRKEYTLNILLEFFPGGSTSSLRATRFIP</sequence>
<comment type="catalytic activity">
    <reaction evidence="7">
        <text>L-threonyl-[protein] + ATP = O-phospho-L-threonyl-[protein] + ADP + H(+)</text>
        <dbReference type="Rhea" id="RHEA:46608"/>
        <dbReference type="Rhea" id="RHEA-COMP:11060"/>
        <dbReference type="Rhea" id="RHEA-COMP:11605"/>
        <dbReference type="ChEBI" id="CHEBI:15378"/>
        <dbReference type="ChEBI" id="CHEBI:30013"/>
        <dbReference type="ChEBI" id="CHEBI:30616"/>
        <dbReference type="ChEBI" id="CHEBI:61977"/>
        <dbReference type="ChEBI" id="CHEBI:456216"/>
        <dbReference type="EC" id="2.7.11.25"/>
    </reaction>
</comment>
<evidence type="ECO:0000256" key="6">
    <source>
        <dbReference type="ARBA" id="ARBA00022840"/>
    </source>
</evidence>
<dbReference type="Pfam" id="PF00069">
    <property type="entry name" value="Pkinase"/>
    <property type="match status" value="1"/>
</dbReference>
<feature type="domain" description="Protein kinase" evidence="10">
    <location>
        <begin position="11"/>
        <end position="111"/>
    </location>
</feature>
<feature type="binding site" evidence="9">
    <location>
        <position position="40"/>
    </location>
    <ligand>
        <name>ATP</name>
        <dbReference type="ChEBI" id="CHEBI:30616"/>
    </ligand>
</feature>
<comment type="caution">
    <text evidence="11">The sequence shown here is derived from an EMBL/GenBank/DDBJ whole genome shotgun (WGS) entry which is preliminary data.</text>
</comment>
<protein>
    <recommendedName>
        <fullName evidence="2">mitogen-activated protein kinase kinase kinase</fullName>
        <ecNumber evidence="2">2.7.11.25</ecNumber>
    </recommendedName>
</protein>
<keyword evidence="6 9" id="KW-0067">ATP-binding</keyword>
<evidence type="ECO:0000256" key="5">
    <source>
        <dbReference type="ARBA" id="ARBA00022777"/>
    </source>
</evidence>
<reference evidence="11" key="2">
    <citation type="submission" date="2023-04" db="EMBL/GenBank/DDBJ databases">
        <authorList>
            <person name="Bruccoleri R.E."/>
            <person name="Oakeley E.J."/>
            <person name="Faust A.-M."/>
            <person name="Dessus-Babus S."/>
            <person name="Altorfer M."/>
            <person name="Burckhardt D."/>
            <person name="Oertli M."/>
            <person name="Naumann U."/>
            <person name="Petersen F."/>
            <person name="Wong J."/>
        </authorList>
    </citation>
    <scope>NUCLEOTIDE SEQUENCE</scope>
    <source>
        <strain evidence="11">GSM-AAB239-AS_SAM_17_03QT</strain>
        <tissue evidence="11">Leaf</tissue>
    </source>
</reference>
<keyword evidence="3" id="KW-0808">Transferase</keyword>
<keyword evidence="4 9" id="KW-0547">Nucleotide-binding</keyword>
<dbReference type="Gene3D" id="3.30.200.20">
    <property type="entry name" value="Phosphorylase Kinase, domain 1"/>
    <property type="match status" value="1"/>
</dbReference>
<gene>
    <name evidence="11" type="ORF">M6B38_238655</name>
</gene>
<dbReference type="GO" id="GO:0005524">
    <property type="term" value="F:ATP binding"/>
    <property type="evidence" value="ECO:0007669"/>
    <property type="project" value="UniProtKB-UniRule"/>
</dbReference>
<dbReference type="EMBL" id="JANAVB010043419">
    <property type="protein sequence ID" value="KAJ6792640.1"/>
    <property type="molecule type" value="Genomic_DNA"/>
</dbReference>
<dbReference type="PROSITE" id="PS00107">
    <property type="entry name" value="PROTEIN_KINASE_ATP"/>
    <property type="match status" value="1"/>
</dbReference>
<name>A0AAX6DLG4_IRIPA</name>
<evidence type="ECO:0000259" key="10">
    <source>
        <dbReference type="PROSITE" id="PS50011"/>
    </source>
</evidence>
<dbReference type="InterPro" id="IPR011009">
    <property type="entry name" value="Kinase-like_dom_sf"/>
</dbReference>
<evidence type="ECO:0000256" key="2">
    <source>
        <dbReference type="ARBA" id="ARBA00012406"/>
    </source>
</evidence>
<dbReference type="InterPro" id="IPR050538">
    <property type="entry name" value="MAP_kinase_kinase_kinase"/>
</dbReference>
<keyword evidence="5 11" id="KW-0418">Kinase</keyword>
<evidence type="ECO:0000256" key="7">
    <source>
        <dbReference type="ARBA" id="ARBA00047559"/>
    </source>
</evidence>
<proteinExistence type="inferred from homology"/>